<evidence type="ECO:0000256" key="2">
    <source>
        <dbReference type="ARBA" id="ARBA00006555"/>
    </source>
</evidence>
<dbReference type="OrthoDB" id="7585155at2"/>
<dbReference type="AlphaFoldDB" id="A0A5S3P798"/>
<reference evidence="13 14" key="1">
    <citation type="submission" date="2019-05" db="EMBL/GenBank/DDBJ databases">
        <title>Erythrobacter marisflavi sp. nov., isolated from isolated from water of an estuary environment.</title>
        <authorList>
            <person name="Yoon J.-H."/>
        </authorList>
    </citation>
    <scope>NUCLEOTIDE SEQUENCE [LARGE SCALE GENOMIC DNA]</scope>
    <source>
        <strain evidence="13 14">KEM-5</strain>
    </source>
</reference>
<comment type="caution">
    <text evidence="13">The sequence shown here is derived from an EMBL/GenBank/DDBJ whole genome shotgun (WGS) entry which is preliminary data.</text>
</comment>
<dbReference type="EMBL" id="VCAO01000003">
    <property type="protein sequence ID" value="TMM48103.1"/>
    <property type="molecule type" value="Genomic_DNA"/>
</dbReference>
<evidence type="ECO:0000256" key="4">
    <source>
        <dbReference type="ARBA" id="ARBA00022475"/>
    </source>
</evidence>
<dbReference type="PANTHER" id="PTHR33446:SF2">
    <property type="entry name" value="PROTEIN TONB"/>
    <property type="match status" value="1"/>
</dbReference>
<keyword evidence="7 10" id="KW-0653">Protein transport</keyword>
<feature type="transmembrane region" description="Helical" evidence="10">
    <location>
        <begin position="12"/>
        <end position="36"/>
    </location>
</feature>
<feature type="compositionally biased region" description="Pro residues" evidence="11">
    <location>
        <begin position="63"/>
        <end position="127"/>
    </location>
</feature>
<dbReference type="GO" id="GO:0030288">
    <property type="term" value="C:outer membrane-bounded periplasmic space"/>
    <property type="evidence" value="ECO:0007669"/>
    <property type="project" value="InterPro"/>
</dbReference>
<evidence type="ECO:0000256" key="5">
    <source>
        <dbReference type="ARBA" id="ARBA00022519"/>
    </source>
</evidence>
<organism evidence="13 14">
    <name type="scientific">Qipengyuania marisflavi</name>
    <dbReference type="NCBI Taxonomy" id="2486356"/>
    <lineage>
        <taxon>Bacteria</taxon>
        <taxon>Pseudomonadati</taxon>
        <taxon>Pseudomonadota</taxon>
        <taxon>Alphaproteobacteria</taxon>
        <taxon>Sphingomonadales</taxon>
        <taxon>Erythrobacteraceae</taxon>
        <taxon>Qipengyuania</taxon>
    </lineage>
</organism>
<dbReference type="Proteomes" id="UP000309668">
    <property type="component" value="Unassembled WGS sequence"/>
</dbReference>
<dbReference type="Pfam" id="PF03544">
    <property type="entry name" value="TonB_C"/>
    <property type="match status" value="1"/>
</dbReference>
<evidence type="ECO:0000256" key="1">
    <source>
        <dbReference type="ARBA" id="ARBA00004383"/>
    </source>
</evidence>
<evidence type="ECO:0000256" key="7">
    <source>
        <dbReference type="ARBA" id="ARBA00022927"/>
    </source>
</evidence>
<dbReference type="InterPro" id="IPR006260">
    <property type="entry name" value="TonB/TolA_C"/>
</dbReference>
<dbReference type="SUPFAM" id="SSF74653">
    <property type="entry name" value="TolA/TonB C-terminal domain"/>
    <property type="match status" value="1"/>
</dbReference>
<feature type="region of interest" description="Disordered" evidence="11">
    <location>
        <begin position="50"/>
        <end position="189"/>
    </location>
</feature>
<keyword evidence="8 10" id="KW-1133">Transmembrane helix</keyword>
<keyword evidence="14" id="KW-1185">Reference proteome</keyword>
<evidence type="ECO:0000256" key="9">
    <source>
        <dbReference type="ARBA" id="ARBA00023136"/>
    </source>
</evidence>
<proteinExistence type="inferred from homology"/>
<evidence type="ECO:0000256" key="10">
    <source>
        <dbReference type="RuleBase" id="RU362123"/>
    </source>
</evidence>
<dbReference type="PANTHER" id="PTHR33446">
    <property type="entry name" value="PROTEIN TONB-RELATED"/>
    <property type="match status" value="1"/>
</dbReference>
<dbReference type="PRINTS" id="PR01374">
    <property type="entry name" value="TONBPROTEIN"/>
</dbReference>
<dbReference type="InterPro" id="IPR051045">
    <property type="entry name" value="TonB-dependent_transducer"/>
</dbReference>
<dbReference type="NCBIfam" id="TIGR01352">
    <property type="entry name" value="tonB_Cterm"/>
    <property type="match status" value="1"/>
</dbReference>
<dbReference type="GO" id="GO:0055085">
    <property type="term" value="P:transmembrane transport"/>
    <property type="evidence" value="ECO:0007669"/>
    <property type="project" value="InterPro"/>
</dbReference>
<feature type="domain" description="TonB C-terminal" evidence="12">
    <location>
        <begin position="134"/>
        <end position="226"/>
    </location>
</feature>
<dbReference type="GO" id="GO:0015891">
    <property type="term" value="P:siderophore transport"/>
    <property type="evidence" value="ECO:0007669"/>
    <property type="project" value="InterPro"/>
</dbReference>
<evidence type="ECO:0000313" key="14">
    <source>
        <dbReference type="Proteomes" id="UP000309668"/>
    </source>
</evidence>
<keyword evidence="4 10" id="KW-1003">Cell membrane</keyword>
<dbReference type="InterPro" id="IPR037682">
    <property type="entry name" value="TonB_C"/>
</dbReference>
<keyword evidence="3 10" id="KW-0813">Transport</keyword>
<evidence type="ECO:0000256" key="6">
    <source>
        <dbReference type="ARBA" id="ARBA00022692"/>
    </source>
</evidence>
<accession>A0A5S3P798</accession>
<comment type="function">
    <text evidence="10">Interacts with outer membrane receptor proteins that carry out high-affinity binding and energy dependent uptake into the periplasmic space of specific substrates. It could act to transduce energy from the cytoplasmic membrane to specific energy-requiring processes in the outer membrane, resulting in the release into the periplasm of ligands bound by these outer membrane proteins.</text>
</comment>
<keyword evidence="9 10" id="KW-0472">Membrane</keyword>
<feature type="compositionally biased region" description="Acidic residues" evidence="11">
    <location>
        <begin position="50"/>
        <end position="62"/>
    </location>
</feature>
<dbReference type="Gene3D" id="3.30.1150.10">
    <property type="match status" value="1"/>
</dbReference>
<feature type="compositionally biased region" description="Basic and acidic residues" evidence="11">
    <location>
        <begin position="144"/>
        <end position="158"/>
    </location>
</feature>
<dbReference type="GO" id="GO:0098797">
    <property type="term" value="C:plasma membrane protein complex"/>
    <property type="evidence" value="ECO:0007669"/>
    <property type="project" value="TreeGrafter"/>
</dbReference>
<evidence type="ECO:0000256" key="3">
    <source>
        <dbReference type="ARBA" id="ARBA00022448"/>
    </source>
</evidence>
<dbReference type="InterPro" id="IPR003538">
    <property type="entry name" value="TonB"/>
</dbReference>
<keyword evidence="10" id="KW-0735">Signal-anchor</keyword>
<dbReference type="RefSeq" id="WP_138617453.1">
    <property type="nucleotide sequence ID" value="NZ_VCAO01000003.1"/>
</dbReference>
<name>A0A5S3P798_9SPHN</name>
<sequence>MAYADQQMSGNRIVAIIIVALIHIALGYALITGLAYEAASKLVERVTTIDVEEPPPPEEPDEPPPPPEPDAAPPPPVAPPPPIRIAPAPPPIRTQVTIPPPAPIQRIVPPKPAPPAPAPAPPAPPAPSKARAASPKGQEGWAARIRDNYPRRAERDGTEGSVGVSITIGPDGRVSNCSVSSSSGSSELDSAACQGMTRYARYNPALNAAGDPIPGSASTTIVYKLN</sequence>
<dbReference type="GO" id="GO:0031992">
    <property type="term" value="F:energy transducer activity"/>
    <property type="evidence" value="ECO:0007669"/>
    <property type="project" value="InterPro"/>
</dbReference>
<feature type="compositionally biased region" description="Low complexity" evidence="11">
    <location>
        <begin position="175"/>
        <end position="189"/>
    </location>
</feature>
<dbReference type="GO" id="GO:0015031">
    <property type="term" value="P:protein transport"/>
    <property type="evidence" value="ECO:0007669"/>
    <property type="project" value="UniProtKB-UniRule"/>
</dbReference>
<protein>
    <recommendedName>
        <fullName evidence="10">Protein TonB</fullName>
    </recommendedName>
</protein>
<evidence type="ECO:0000256" key="11">
    <source>
        <dbReference type="SAM" id="MobiDB-lite"/>
    </source>
</evidence>
<evidence type="ECO:0000256" key="8">
    <source>
        <dbReference type="ARBA" id="ARBA00022989"/>
    </source>
</evidence>
<evidence type="ECO:0000259" key="12">
    <source>
        <dbReference type="PROSITE" id="PS52015"/>
    </source>
</evidence>
<gene>
    <name evidence="13" type="ORF">FEV51_07300</name>
</gene>
<dbReference type="PROSITE" id="PS52015">
    <property type="entry name" value="TONB_CTD"/>
    <property type="match status" value="1"/>
</dbReference>
<evidence type="ECO:0000313" key="13">
    <source>
        <dbReference type="EMBL" id="TMM48103.1"/>
    </source>
</evidence>
<keyword evidence="5 10" id="KW-0997">Cell inner membrane</keyword>
<comment type="subcellular location">
    <subcellularLocation>
        <location evidence="1 10">Cell inner membrane</location>
        <topology evidence="1 10">Single-pass membrane protein</topology>
        <orientation evidence="1 10">Periplasmic side</orientation>
    </subcellularLocation>
</comment>
<keyword evidence="6 10" id="KW-0812">Transmembrane</keyword>
<comment type="similarity">
    <text evidence="2 10">Belongs to the TonB family.</text>
</comment>